<keyword evidence="3 10" id="KW-0653">Protein transport</keyword>
<name>A0A8H3VBF6_VENIN</name>
<dbReference type="EMBL" id="WNWQ01000014">
    <property type="protein sequence ID" value="KAE9984666.1"/>
    <property type="molecule type" value="Genomic_DNA"/>
</dbReference>
<evidence type="ECO:0000313" key="14">
    <source>
        <dbReference type="Proteomes" id="UP000433883"/>
    </source>
</evidence>
<evidence type="ECO:0000256" key="1">
    <source>
        <dbReference type="ARBA" id="ARBA00005443"/>
    </source>
</evidence>
<keyword evidence="5 10" id="KW-0472">Membrane</keyword>
<comment type="function">
    <text evidence="10">Component of the PEX13-PEX14 docking complex, a translocon channel that specifically mediates the import of peroxisomal cargo proteins bound to PEX5 receptor. The PEX13-PEX14 docking complex forms a large import pore which can be opened to a diameter of about 9 nm. Mechanistically, PEX5 receptor along with cargo proteins associates with the PEX14 subunit of the PEX13-PEX14 docking complex in the cytosol, leading to the insertion of the receptor into the organelle membrane with the concomitant translocation of the cargo into the peroxisome matrix.</text>
</comment>
<evidence type="ECO:0000256" key="5">
    <source>
        <dbReference type="ARBA" id="ARBA00023136"/>
    </source>
</evidence>
<evidence type="ECO:0000256" key="3">
    <source>
        <dbReference type="ARBA" id="ARBA00022927"/>
    </source>
</evidence>
<keyword evidence="4" id="KW-0811">Translocation</keyword>
<dbReference type="Pfam" id="PF04695">
    <property type="entry name" value="Pex14_N"/>
    <property type="match status" value="1"/>
</dbReference>
<feature type="domain" description="Peroxisome membrane anchor protein Pex14p N-terminal" evidence="12">
    <location>
        <begin position="3"/>
        <end position="47"/>
    </location>
</feature>
<accession>A0A8H3VBF6</accession>
<evidence type="ECO:0000256" key="6">
    <source>
        <dbReference type="ARBA" id="ARBA00023140"/>
    </source>
</evidence>
<evidence type="ECO:0000256" key="7">
    <source>
        <dbReference type="ARBA" id="ARBA00029502"/>
    </source>
</evidence>
<feature type="compositionally biased region" description="Polar residues" evidence="11">
    <location>
        <begin position="276"/>
        <end position="301"/>
    </location>
</feature>
<comment type="subcellular location">
    <subcellularLocation>
        <location evidence="9 10">Peroxisome membrane</location>
    </subcellularLocation>
</comment>
<protein>
    <recommendedName>
        <fullName evidence="7 10">Peroxisomal membrane protein PEX14</fullName>
    </recommendedName>
    <alternativeName>
        <fullName evidence="8 10">Peroxin-14</fullName>
    </alternativeName>
</protein>
<feature type="compositionally biased region" description="Low complexity" evidence="11">
    <location>
        <begin position="257"/>
        <end position="267"/>
    </location>
</feature>
<feature type="compositionally biased region" description="Low complexity" evidence="11">
    <location>
        <begin position="302"/>
        <end position="329"/>
    </location>
</feature>
<evidence type="ECO:0000256" key="4">
    <source>
        <dbReference type="ARBA" id="ARBA00023010"/>
    </source>
</evidence>
<dbReference type="AlphaFoldDB" id="A0A8H3VBF6"/>
<comment type="similarity">
    <text evidence="1 10">Belongs to the peroxin-14 family.</text>
</comment>
<dbReference type="InterPro" id="IPR006785">
    <property type="entry name" value="Pex14_N"/>
</dbReference>
<evidence type="ECO:0000313" key="13">
    <source>
        <dbReference type="EMBL" id="KAE9984666.1"/>
    </source>
</evidence>
<evidence type="ECO:0000259" key="12">
    <source>
        <dbReference type="Pfam" id="PF04695"/>
    </source>
</evidence>
<dbReference type="Proteomes" id="UP000433883">
    <property type="component" value="Unassembled WGS sequence"/>
</dbReference>
<feature type="region of interest" description="Disordered" evidence="11">
    <location>
        <begin position="233"/>
        <end position="329"/>
    </location>
</feature>
<evidence type="ECO:0000256" key="11">
    <source>
        <dbReference type="SAM" id="MobiDB-lite"/>
    </source>
</evidence>
<proteinExistence type="inferred from homology"/>
<organism evidence="13 14">
    <name type="scientific">Venturia inaequalis</name>
    <name type="common">Apple scab fungus</name>
    <dbReference type="NCBI Taxonomy" id="5025"/>
    <lineage>
        <taxon>Eukaryota</taxon>
        <taxon>Fungi</taxon>
        <taxon>Dikarya</taxon>
        <taxon>Ascomycota</taxon>
        <taxon>Pezizomycotina</taxon>
        <taxon>Dothideomycetes</taxon>
        <taxon>Pleosporomycetidae</taxon>
        <taxon>Venturiales</taxon>
        <taxon>Venturiaceae</taxon>
        <taxon>Venturia</taxon>
    </lineage>
</organism>
<dbReference type="GO" id="GO:0005778">
    <property type="term" value="C:peroxisomal membrane"/>
    <property type="evidence" value="ECO:0007669"/>
    <property type="project" value="UniProtKB-SubCell"/>
</dbReference>
<dbReference type="PANTHER" id="PTHR23058:SF0">
    <property type="entry name" value="PEROXISOMAL MEMBRANE PROTEIN PEX14"/>
    <property type="match status" value="1"/>
</dbReference>
<feature type="region of interest" description="Disordered" evidence="11">
    <location>
        <begin position="350"/>
        <end position="382"/>
    </location>
</feature>
<sequence>MVREELITSAISFLQDPSVAQAPIDKKIAFLQAKNLTQEEIDVSLARVGQPPASPGAQAYPYQPPLQQGPYGGGYHGYWPPPPPPELPKRDWRDWFIMATVMGGVGYGIYFTAKRYIIPLIKPPTPPQLEQDKTDIDKSFEKAFDLLEQLNTDTTALKAAEESRTTRLDSALGELESVLTSLKEADRKREDESRRNADEIRSLRDLIPKAIEGQKDATDTRLKELGTELKSLRTLVGNRMGSTMAPTPSNGLGHRATPSSGSGTGYTPSPPAQAVQPIQHNASTEAPTVNSPTTNMSSTVTPAENTGGVAAAAPASNTPAASSGSSRFGSGRAAAIPAWQLAAAKKSAEALNGDKKDTSSSGTVTEAEAKKRRSTFPNMGFGRTAAEIPNWRLRKEDKKAKKLQDALNNDAKVRGSESVYEANVAKLAFEDIPLVLDTPFIVREIKAEKEAQKKGSQGLKL</sequence>
<evidence type="ECO:0000256" key="8">
    <source>
        <dbReference type="ARBA" id="ARBA00029691"/>
    </source>
</evidence>
<keyword evidence="6 10" id="KW-0576">Peroxisome</keyword>
<gene>
    <name evidence="13" type="ORF">BLS_001661</name>
</gene>
<dbReference type="InterPro" id="IPR025655">
    <property type="entry name" value="PEX14"/>
</dbReference>
<reference evidence="13 14" key="1">
    <citation type="submission" date="2019-11" db="EMBL/GenBank/DDBJ databases">
        <title>Venturia inaequalis Genome Resource.</title>
        <authorList>
            <person name="Lichtner F.J."/>
        </authorList>
    </citation>
    <scope>NUCLEOTIDE SEQUENCE [LARGE SCALE GENOMIC DNA]</scope>
    <source>
        <strain evidence="13">Bline_iso_100314</strain>
    </source>
</reference>
<dbReference type="Gene3D" id="1.10.10.10">
    <property type="entry name" value="Winged helix-like DNA-binding domain superfamily/Winged helix DNA-binding domain"/>
    <property type="match status" value="1"/>
</dbReference>
<dbReference type="GO" id="GO:1990429">
    <property type="term" value="C:peroxisomal importomer complex"/>
    <property type="evidence" value="ECO:0007669"/>
    <property type="project" value="TreeGrafter"/>
</dbReference>
<dbReference type="InterPro" id="IPR036388">
    <property type="entry name" value="WH-like_DNA-bd_sf"/>
</dbReference>
<evidence type="ECO:0000256" key="9">
    <source>
        <dbReference type="ARBA" id="ARBA00046271"/>
    </source>
</evidence>
<dbReference type="GO" id="GO:0016560">
    <property type="term" value="P:protein import into peroxisome matrix, docking"/>
    <property type="evidence" value="ECO:0007669"/>
    <property type="project" value="UniProtKB-UniRule"/>
</dbReference>
<comment type="caution">
    <text evidence="13">The sequence shown here is derived from an EMBL/GenBank/DDBJ whole genome shotgun (WGS) entry which is preliminary data.</text>
</comment>
<keyword evidence="2 10" id="KW-0813">Transport</keyword>
<feature type="compositionally biased region" description="Polar residues" evidence="11">
    <location>
        <begin position="240"/>
        <end position="250"/>
    </location>
</feature>
<evidence type="ECO:0000256" key="10">
    <source>
        <dbReference type="RuleBase" id="RU367032"/>
    </source>
</evidence>
<dbReference type="PANTHER" id="PTHR23058">
    <property type="entry name" value="PEROXISOMAL MEMBRANE PROTEIN PEX14"/>
    <property type="match status" value="1"/>
</dbReference>
<evidence type="ECO:0000256" key="2">
    <source>
        <dbReference type="ARBA" id="ARBA00022448"/>
    </source>
</evidence>
<dbReference type="GO" id="GO:0005102">
    <property type="term" value="F:signaling receptor binding"/>
    <property type="evidence" value="ECO:0007669"/>
    <property type="project" value="TreeGrafter"/>
</dbReference>